<dbReference type="InterPro" id="IPR035587">
    <property type="entry name" value="DUS-like_FMN-bd"/>
</dbReference>
<dbReference type="AlphaFoldDB" id="A0AAN6E406"/>
<keyword evidence="3" id="KW-0288">FMN</keyword>
<gene>
    <name evidence="12" type="ORF">EDD36DRAFT_413430</name>
</gene>
<evidence type="ECO:0000256" key="2">
    <source>
        <dbReference type="ARBA" id="ARBA00022630"/>
    </source>
</evidence>
<dbReference type="InterPro" id="IPR013785">
    <property type="entry name" value="Aldolase_TIM"/>
</dbReference>
<comment type="catalytic activity">
    <reaction evidence="8">
        <text>a 5,6-dihydrouridine in mRNA + NAD(+) = a uridine in mRNA + NADH + H(+)</text>
        <dbReference type="Rhea" id="RHEA:69851"/>
        <dbReference type="Rhea" id="RHEA-COMP:14658"/>
        <dbReference type="Rhea" id="RHEA-COMP:17789"/>
        <dbReference type="ChEBI" id="CHEBI:15378"/>
        <dbReference type="ChEBI" id="CHEBI:57540"/>
        <dbReference type="ChEBI" id="CHEBI:57945"/>
        <dbReference type="ChEBI" id="CHEBI:65315"/>
        <dbReference type="ChEBI" id="CHEBI:74443"/>
    </reaction>
    <physiologicalReaction direction="right-to-left" evidence="8">
        <dbReference type="Rhea" id="RHEA:69853"/>
    </physiologicalReaction>
</comment>
<evidence type="ECO:0000259" key="11">
    <source>
        <dbReference type="Pfam" id="PF01207"/>
    </source>
</evidence>
<comment type="function">
    <text evidence="7">Catalyzes the synthesis of dihydrouridine, a modified base found in the D-loop of most tRNAs. Specifically modifies U47 in cytoplasmic tRNAs. Catalyzes the synthesis of dihydrouridine in some mRNAs, thereby affecting their translation.</text>
</comment>
<dbReference type="SUPFAM" id="SSF51395">
    <property type="entry name" value="FMN-linked oxidoreductases"/>
    <property type="match status" value="1"/>
</dbReference>
<evidence type="ECO:0000256" key="6">
    <source>
        <dbReference type="ARBA" id="ARBA00023002"/>
    </source>
</evidence>
<reference evidence="12" key="1">
    <citation type="journal article" date="2022" name="bioRxiv">
        <title>Deciphering the potential niche of two novel black yeast fungi from a biological soil crust based on their genomes, phenotypes, and melanin regulation.</title>
        <authorList>
            <consortium name="DOE Joint Genome Institute"/>
            <person name="Carr E.C."/>
            <person name="Barton Q."/>
            <person name="Grambo S."/>
            <person name="Sullivan M."/>
            <person name="Renfro C.M."/>
            <person name="Kuo A."/>
            <person name="Pangilinan J."/>
            <person name="Lipzen A."/>
            <person name="Keymanesh K."/>
            <person name="Savage E."/>
            <person name="Barry K."/>
            <person name="Grigoriev I.V."/>
            <person name="Riekhof W.R."/>
            <person name="Harris S.S."/>
        </authorList>
    </citation>
    <scope>NUCLEOTIDE SEQUENCE</scope>
    <source>
        <strain evidence="12">JF 03-4F</strain>
    </source>
</reference>
<dbReference type="InterPro" id="IPR018517">
    <property type="entry name" value="tRNA_hU_synthase_CS"/>
</dbReference>
<keyword evidence="13" id="KW-1185">Reference proteome</keyword>
<feature type="compositionally biased region" description="Basic residues" evidence="10">
    <location>
        <begin position="376"/>
        <end position="386"/>
    </location>
</feature>
<proteinExistence type="predicted"/>
<evidence type="ECO:0000256" key="9">
    <source>
        <dbReference type="ARBA" id="ARBA00049447"/>
    </source>
</evidence>
<comment type="cofactor">
    <cofactor evidence="1">
        <name>FMN</name>
        <dbReference type="ChEBI" id="CHEBI:58210"/>
    </cofactor>
</comment>
<organism evidence="12 13">
    <name type="scientific">Exophiala viscosa</name>
    <dbReference type="NCBI Taxonomy" id="2486360"/>
    <lineage>
        <taxon>Eukaryota</taxon>
        <taxon>Fungi</taxon>
        <taxon>Dikarya</taxon>
        <taxon>Ascomycota</taxon>
        <taxon>Pezizomycotina</taxon>
        <taxon>Eurotiomycetes</taxon>
        <taxon>Chaetothyriomycetidae</taxon>
        <taxon>Chaetothyriales</taxon>
        <taxon>Herpotrichiellaceae</taxon>
        <taxon>Exophiala</taxon>
    </lineage>
</organism>
<dbReference type="InterPro" id="IPR052582">
    <property type="entry name" value="tRNA-DUS-like"/>
</dbReference>
<accession>A0AAN6E406</accession>
<evidence type="ECO:0000256" key="7">
    <source>
        <dbReference type="ARBA" id="ARBA00045934"/>
    </source>
</evidence>
<dbReference type="Pfam" id="PF01207">
    <property type="entry name" value="Dus"/>
    <property type="match status" value="1"/>
</dbReference>
<keyword evidence="4" id="KW-0507">mRNA processing</keyword>
<dbReference type="GO" id="GO:0017150">
    <property type="term" value="F:tRNA dihydrouridine synthase activity"/>
    <property type="evidence" value="ECO:0007669"/>
    <property type="project" value="InterPro"/>
</dbReference>
<evidence type="ECO:0000256" key="3">
    <source>
        <dbReference type="ARBA" id="ARBA00022643"/>
    </source>
</evidence>
<comment type="caution">
    <text evidence="12">The sequence shown here is derived from an EMBL/GenBank/DDBJ whole genome shotgun (WGS) entry which is preliminary data.</text>
</comment>
<sequence>MSATIGDDTTNTVPHVAIPKSGADYRGKVVLAPMVRSGELPSRLLALKYGADLVWGPETVDRSMIGTTQTTNPRTGCIEWSRNSNNQNPNAPPKENVIFRIDPKRESDRLIYQIGTASPDYAVQAATLVAPFVCGVDVNAGCPKPFSTSGGMGAALLKTPDLLCDILTALVTKVGTPHEIGISVKIRLLETPELTSTLVNRLCKTGIVGLTIHCRTTPMRPRERAIREQLRMIGDICRSHGVACLMNGDVTSRDEALALAKEYGVDGGMIATAAEANSSVFRSKDQGGIAPWQEVVKEYLQLAMSVENKYGNTKFLLSQLMPGKNPKYQPIQMSKCYSEAVALLENTEPQMLETAKEVDHVLELDAPRLTKADIKRQHKQQKKHNQTNKQDNKRSREQEHDHNNQGRSVSQERTKKQKAEIAADNAGFDGVGQGAMAVAA</sequence>
<dbReference type="CDD" id="cd02801">
    <property type="entry name" value="DUS_like_FMN"/>
    <property type="match status" value="1"/>
</dbReference>
<protein>
    <submittedName>
        <fullName evidence="12">tRNA-dihydrouridine synthase 2</fullName>
    </submittedName>
</protein>
<dbReference type="EMBL" id="MU404350">
    <property type="protein sequence ID" value="KAI1617714.1"/>
    <property type="molecule type" value="Genomic_DNA"/>
</dbReference>
<keyword evidence="5" id="KW-0819">tRNA processing</keyword>
<evidence type="ECO:0000313" key="12">
    <source>
        <dbReference type="EMBL" id="KAI1617714.1"/>
    </source>
</evidence>
<evidence type="ECO:0000313" key="13">
    <source>
        <dbReference type="Proteomes" id="UP001203852"/>
    </source>
</evidence>
<keyword evidence="6" id="KW-0560">Oxidoreductase</keyword>
<feature type="domain" description="DUS-like FMN-binding" evidence="11">
    <location>
        <begin position="31"/>
        <end position="317"/>
    </location>
</feature>
<dbReference type="PANTHER" id="PTHR45936:SF1">
    <property type="entry name" value="TRNA-DIHYDROURIDINE(20) SYNTHASE [NAD(P)+]-LIKE"/>
    <property type="match status" value="1"/>
</dbReference>
<dbReference type="Proteomes" id="UP001203852">
    <property type="component" value="Unassembled WGS sequence"/>
</dbReference>
<dbReference type="PANTHER" id="PTHR45936">
    <property type="entry name" value="TRNA-DIHYDROURIDINE(20) SYNTHASE [NAD(P)+]-LIKE"/>
    <property type="match status" value="1"/>
</dbReference>
<dbReference type="PROSITE" id="PS01136">
    <property type="entry name" value="UPF0034"/>
    <property type="match status" value="1"/>
</dbReference>
<evidence type="ECO:0000256" key="8">
    <source>
        <dbReference type="ARBA" id="ARBA00048342"/>
    </source>
</evidence>
<evidence type="ECO:0000256" key="5">
    <source>
        <dbReference type="ARBA" id="ARBA00022694"/>
    </source>
</evidence>
<feature type="compositionally biased region" description="Basic and acidic residues" evidence="10">
    <location>
        <begin position="390"/>
        <end position="421"/>
    </location>
</feature>
<dbReference type="GO" id="GO:0005737">
    <property type="term" value="C:cytoplasm"/>
    <property type="evidence" value="ECO:0007669"/>
    <property type="project" value="TreeGrafter"/>
</dbReference>
<keyword evidence="2" id="KW-0285">Flavoprotein</keyword>
<dbReference type="GO" id="GO:0050660">
    <property type="term" value="F:flavin adenine dinucleotide binding"/>
    <property type="evidence" value="ECO:0007669"/>
    <property type="project" value="InterPro"/>
</dbReference>
<evidence type="ECO:0000256" key="10">
    <source>
        <dbReference type="SAM" id="MobiDB-lite"/>
    </source>
</evidence>
<feature type="region of interest" description="Disordered" evidence="10">
    <location>
        <begin position="374"/>
        <end position="440"/>
    </location>
</feature>
<name>A0AAN6E406_9EURO</name>
<dbReference type="Gene3D" id="3.20.20.70">
    <property type="entry name" value="Aldolase class I"/>
    <property type="match status" value="1"/>
</dbReference>
<evidence type="ECO:0000256" key="4">
    <source>
        <dbReference type="ARBA" id="ARBA00022664"/>
    </source>
</evidence>
<comment type="catalytic activity">
    <reaction evidence="9">
        <text>a 5,6-dihydrouridine in mRNA + NADP(+) = a uridine in mRNA + NADPH + H(+)</text>
        <dbReference type="Rhea" id="RHEA:69855"/>
        <dbReference type="Rhea" id="RHEA-COMP:14658"/>
        <dbReference type="Rhea" id="RHEA-COMP:17789"/>
        <dbReference type="ChEBI" id="CHEBI:15378"/>
        <dbReference type="ChEBI" id="CHEBI:57783"/>
        <dbReference type="ChEBI" id="CHEBI:58349"/>
        <dbReference type="ChEBI" id="CHEBI:65315"/>
        <dbReference type="ChEBI" id="CHEBI:74443"/>
    </reaction>
    <physiologicalReaction direction="right-to-left" evidence="9">
        <dbReference type="Rhea" id="RHEA:69857"/>
    </physiologicalReaction>
</comment>
<evidence type="ECO:0000256" key="1">
    <source>
        <dbReference type="ARBA" id="ARBA00001917"/>
    </source>
</evidence>
<dbReference type="GO" id="GO:0006397">
    <property type="term" value="P:mRNA processing"/>
    <property type="evidence" value="ECO:0007669"/>
    <property type="project" value="UniProtKB-KW"/>
</dbReference>